<proteinExistence type="predicted"/>
<gene>
    <name evidence="1" type="ordered locus">Clole_0716</name>
</gene>
<sequence length="181" mass="21058">MENRPRYYFAHQLMKSLVFQGKDKLGFMILDDENKFKEMVQEGWKHSNETFNKKYRPYKIELYYKGINEDKLLVLFSSPSPKKMLDTYFCGFVLGGKVPRYFTVEKGMMYTILGEWTTDGHINYGEVSNEIEGIISRIEDIYTDVNPADAMRKIIEEGKPKKALIGGESIENNIIGNDLRN</sequence>
<dbReference type="Proteomes" id="UP000008467">
    <property type="component" value="Chromosome"/>
</dbReference>
<accession>F2JNV1</accession>
<name>F2JNV1_CELLD</name>
<evidence type="ECO:0000313" key="2">
    <source>
        <dbReference type="Proteomes" id="UP000008467"/>
    </source>
</evidence>
<protein>
    <submittedName>
        <fullName evidence="1">Uncharacterized protein</fullName>
    </submittedName>
</protein>
<dbReference type="EMBL" id="CP002582">
    <property type="protein sequence ID" value="ADZ82449.1"/>
    <property type="molecule type" value="Genomic_DNA"/>
</dbReference>
<evidence type="ECO:0000313" key="1">
    <source>
        <dbReference type="EMBL" id="ADZ82449.1"/>
    </source>
</evidence>
<dbReference type="RefSeq" id="WP_013655750.1">
    <property type="nucleotide sequence ID" value="NC_015275.1"/>
</dbReference>
<keyword evidence="2" id="KW-1185">Reference proteome</keyword>
<dbReference type="HOGENOM" id="CLU_1486530_0_0_9"/>
<dbReference type="AlphaFoldDB" id="F2JNV1"/>
<dbReference type="KEGG" id="cle:Clole_0716"/>
<organism evidence="1 2">
    <name type="scientific">Cellulosilyticum lentocellum (strain ATCC 49066 / DSM 5427 / NCIMB 11756 / RHM5)</name>
    <name type="common">Clostridium lentocellum</name>
    <dbReference type="NCBI Taxonomy" id="642492"/>
    <lineage>
        <taxon>Bacteria</taxon>
        <taxon>Bacillati</taxon>
        <taxon>Bacillota</taxon>
        <taxon>Clostridia</taxon>
        <taxon>Lachnospirales</taxon>
        <taxon>Cellulosilyticaceae</taxon>
        <taxon>Cellulosilyticum</taxon>
    </lineage>
</organism>
<reference evidence="1 2" key="1">
    <citation type="journal article" date="2011" name="J. Bacteriol.">
        <title>Complete genome sequence of the cellulose-degrading bacterium Cellulosilyticum lentocellum.</title>
        <authorList>
            <consortium name="US DOE Joint Genome Institute"/>
            <person name="Miller D.A."/>
            <person name="Suen G."/>
            <person name="Bruce D."/>
            <person name="Copeland A."/>
            <person name="Cheng J.F."/>
            <person name="Detter C."/>
            <person name="Goodwin L.A."/>
            <person name="Han C.S."/>
            <person name="Hauser L.J."/>
            <person name="Land M.L."/>
            <person name="Lapidus A."/>
            <person name="Lucas S."/>
            <person name="Meincke L."/>
            <person name="Pitluck S."/>
            <person name="Tapia R."/>
            <person name="Teshima H."/>
            <person name="Woyke T."/>
            <person name="Fox B.G."/>
            <person name="Angert E.R."/>
            <person name="Currie C.R."/>
        </authorList>
    </citation>
    <scope>NUCLEOTIDE SEQUENCE [LARGE SCALE GENOMIC DNA]</scope>
    <source>
        <strain evidence="2">ATCC 49066 / DSM 5427 / NCIMB 11756 / RHM5</strain>
    </source>
</reference>